<evidence type="ECO:0000313" key="4">
    <source>
        <dbReference type="Proteomes" id="UP001212997"/>
    </source>
</evidence>
<dbReference type="EMBL" id="JANAWD010000393">
    <property type="protein sequence ID" value="KAJ3480140.1"/>
    <property type="molecule type" value="Genomic_DNA"/>
</dbReference>
<gene>
    <name evidence="3" type="ORF">NLI96_g8567</name>
</gene>
<keyword evidence="2" id="KW-0812">Transmembrane</keyword>
<dbReference type="AlphaFoldDB" id="A0AAD5UX23"/>
<comment type="caution">
    <text evidence="3">The sequence shown here is derived from an EMBL/GenBank/DDBJ whole genome shotgun (WGS) entry which is preliminary data.</text>
</comment>
<reference evidence="3" key="1">
    <citation type="submission" date="2022-07" db="EMBL/GenBank/DDBJ databases">
        <title>Genome Sequence of Physisporinus lineatus.</title>
        <authorList>
            <person name="Buettner E."/>
        </authorList>
    </citation>
    <scope>NUCLEOTIDE SEQUENCE</scope>
    <source>
        <strain evidence="3">VT162</strain>
    </source>
</reference>
<name>A0AAD5UX23_9APHY</name>
<feature type="transmembrane region" description="Helical" evidence="2">
    <location>
        <begin position="124"/>
        <end position="143"/>
    </location>
</feature>
<feature type="transmembrane region" description="Helical" evidence="2">
    <location>
        <begin position="88"/>
        <end position="112"/>
    </location>
</feature>
<proteinExistence type="predicted"/>
<protein>
    <submittedName>
        <fullName evidence="3">Uncharacterized protein</fullName>
    </submittedName>
</protein>
<feature type="region of interest" description="Disordered" evidence="1">
    <location>
        <begin position="294"/>
        <end position="317"/>
    </location>
</feature>
<dbReference type="Proteomes" id="UP001212997">
    <property type="component" value="Unassembled WGS sequence"/>
</dbReference>
<sequence>MSQQAGIPQWYFADLVGLVLVSYDTGLSFSREVACMWSRRPNLVMILCIRVDHLNDVLSISLMVSDAVFASLRAWAIGGRHWAPLLAVLTLGLFVPAANIQEIQLLILGYVYTLMPKALQLRPIATRVAAMLADFLVLLVTWIKTASLRKIARENHINVSLADMLIRDALDTTSRCLIFGEVNVYLQYCIGNPYRLANDRIANARWNFLHFNRKRVCITSPSLANTRSQHFSLMSILTSRFILDLREVNEAQSGAASTPSSLKFAVQLSATIGAPLNEESVWVTNAGGDVAEENAVSNDPLAEISSRFNEDRLEARE</sequence>
<accession>A0AAD5UX23</accession>
<organism evidence="3 4">
    <name type="scientific">Meripilus lineatus</name>
    <dbReference type="NCBI Taxonomy" id="2056292"/>
    <lineage>
        <taxon>Eukaryota</taxon>
        <taxon>Fungi</taxon>
        <taxon>Dikarya</taxon>
        <taxon>Basidiomycota</taxon>
        <taxon>Agaricomycotina</taxon>
        <taxon>Agaricomycetes</taxon>
        <taxon>Polyporales</taxon>
        <taxon>Meripilaceae</taxon>
        <taxon>Meripilus</taxon>
    </lineage>
</organism>
<evidence type="ECO:0000256" key="2">
    <source>
        <dbReference type="SAM" id="Phobius"/>
    </source>
</evidence>
<keyword evidence="4" id="KW-1185">Reference proteome</keyword>
<evidence type="ECO:0000313" key="3">
    <source>
        <dbReference type="EMBL" id="KAJ3480140.1"/>
    </source>
</evidence>
<keyword evidence="2" id="KW-0472">Membrane</keyword>
<feature type="compositionally biased region" description="Basic and acidic residues" evidence="1">
    <location>
        <begin position="308"/>
        <end position="317"/>
    </location>
</feature>
<evidence type="ECO:0000256" key="1">
    <source>
        <dbReference type="SAM" id="MobiDB-lite"/>
    </source>
</evidence>
<keyword evidence="2" id="KW-1133">Transmembrane helix</keyword>